<dbReference type="Pfam" id="PF00293">
    <property type="entry name" value="NUDIX"/>
    <property type="match status" value="1"/>
</dbReference>
<dbReference type="SUPFAM" id="SSF55811">
    <property type="entry name" value="Nudix"/>
    <property type="match status" value="1"/>
</dbReference>
<dbReference type="Gene3D" id="3.90.79.10">
    <property type="entry name" value="Nucleoside Triphosphate Pyrophosphohydrolase"/>
    <property type="match status" value="1"/>
</dbReference>
<evidence type="ECO:0000259" key="1">
    <source>
        <dbReference type="Pfam" id="PF00293"/>
    </source>
</evidence>
<proteinExistence type="predicted"/>
<evidence type="ECO:0000313" key="2">
    <source>
        <dbReference type="EMBL" id="KAJ5454943.1"/>
    </source>
</evidence>
<dbReference type="AlphaFoldDB" id="A0A9X0BFP4"/>
<reference evidence="2" key="2">
    <citation type="journal article" date="2023" name="IMA Fungus">
        <title>Comparative genomic study of the Penicillium genus elucidates a diverse pangenome and 15 lateral gene transfer events.</title>
        <authorList>
            <person name="Petersen C."/>
            <person name="Sorensen T."/>
            <person name="Nielsen M.R."/>
            <person name="Sondergaard T.E."/>
            <person name="Sorensen J.L."/>
            <person name="Fitzpatrick D.A."/>
            <person name="Frisvad J.C."/>
            <person name="Nielsen K.L."/>
        </authorList>
    </citation>
    <scope>NUCLEOTIDE SEQUENCE</scope>
    <source>
        <strain evidence="2">IBT 17660</strain>
    </source>
</reference>
<sequence>MAPFKYIHDIQVVSITTGRFEDVAFKPETVYTITFSNIDDLSGDLRRILQAQGIPVVGMFVGGRKSTSRPLILELPGGAVEQLEETLQLAGLRELLEECGISILGAQPRSHSYFYFWNHSSRTSGANKWLAKIVFVYAISDLDAWLLNNRIWDSELKMPKRK</sequence>
<name>A0A9X0BFP4_9EURO</name>
<feature type="domain" description="Nudix hydrolase" evidence="1">
    <location>
        <begin position="73"/>
        <end position="126"/>
    </location>
</feature>
<dbReference type="InterPro" id="IPR000086">
    <property type="entry name" value="NUDIX_hydrolase_dom"/>
</dbReference>
<organism evidence="2 3">
    <name type="scientific">Penicillium desertorum</name>
    <dbReference type="NCBI Taxonomy" id="1303715"/>
    <lineage>
        <taxon>Eukaryota</taxon>
        <taxon>Fungi</taxon>
        <taxon>Dikarya</taxon>
        <taxon>Ascomycota</taxon>
        <taxon>Pezizomycotina</taxon>
        <taxon>Eurotiomycetes</taxon>
        <taxon>Eurotiomycetidae</taxon>
        <taxon>Eurotiales</taxon>
        <taxon>Aspergillaceae</taxon>
        <taxon>Penicillium</taxon>
    </lineage>
</organism>
<dbReference type="EMBL" id="JAPWDO010000010">
    <property type="protein sequence ID" value="KAJ5454943.1"/>
    <property type="molecule type" value="Genomic_DNA"/>
</dbReference>
<accession>A0A9X0BFP4</accession>
<dbReference type="Proteomes" id="UP001147760">
    <property type="component" value="Unassembled WGS sequence"/>
</dbReference>
<comment type="caution">
    <text evidence="2">The sequence shown here is derived from an EMBL/GenBank/DDBJ whole genome shotgun (WGS) entry which is preliminary data.</text>
</comment>
<reference evidence="2" key="1">
    <citation type="submission" date="2022-12" db="EMBL/GenBank/DDBJ databases">
        <authorList>
            <person name="Petersen C."/>
        </authorList>
    </citation>
    <scope>NUCLEOTIDE SEQUENCE</scope>
    <source>
        <strain evidence="2">IBT 17660</strain>
    </source>
</reference>
<evidence type="ECO:0000313" key="3">
    <source>
        <dbReference type="Proteomes" id="UP001147760"/>
    </source>
</evidence>
<keyword evidence="3" id="KW-1185">Reference proteome</keyword>
<protein>
    <recommendedName>
        <fullName evidence="1">Nudix hydrolase domain-containing protein</fullName>
    </recommendedName>
</protein>
<dbReference type="OrthoDB" id="276276at2759"/>
<gene>
    <name evidence="2" type="ORF">N7530_012712</name>
</gene>
<dbReference type="InterPro" id="IPR015797">
    <property type="entry name" value="NUDIX_hydrolase-like_dom_sf"/>
</dbReference>